<dbReference type="GO" id="GO:0000166">
    <property type="term" value="F:nucleotide binding"/>
    <property type="evidence" value="ECO:0007669"/>
    <property type="project" value="UniProtKB-KW"/>
</dbReference>
<dbReference type="PIRSF" id="PIRSF000196">
    <property type="entry name" value="Pro_dehydrog"/>
    <property type="match status" value="1"/>
</dbReference>
<dbReference type="Pfam" id="PF01619">
    <property type="entry name" value="Pro_dh"/>
    <property type="match status" value="1"/>
</dbReference>
<dbReference type="PANTHER" id="PTHR13914">
    <property type="entry name" value="PROLINE OXIDASE"/>
    <property type="match status" value="1"/>
</dbReference>
<evidence type="ECO:0000256" key="1">
    <source>
        <dbReference type="ARBA" id="ARBA00004739"/>
    </source>
</evidence>
<feature type="binding site" evidence="9">
    <location>
        <position position="104"/>
    </location>
    <ligand>
        <name>substrate</name>
    </ligand>
</feature>
<dbReference type="InterPro" id="IPR015659">
    <property type="entry name" value="Proline_oxidase"/>
</dbReference>
<evidence type="ECO:0000259" key="11">
    <source>
        <dbReference type="Pfam" id="PF01619"/>
    </source>
</evidence>
<organism evidence="12 13">
    <name type="scientific">Cohnella lupini</name>
    <dbReference type="NCBI Taxonomy" id="1294267"/>
    <lineage>
        <taxon>Bacteria</taxon>
        <taxon>Bacillati</taxon>
        <taxon>Bacillota</taxon>
        <taxon>Bacilli</taxon>
        <taxon>Bacillales</taxon>
        <taxon>Paenibacillaceae</taxon>
        <taxon>Cohnella</taxon>
    </lineage>
</organism>
<gene>
    <name evidence="12" type="ORF">DFP95_11170</name>
</gene>
<evidence type="ECO:0000256" key="10">
    <source>
        <dbReference type="PIRSR" id="PIRSR000196-2"/>
    </source>
</evidence>
<comment type="catalytic activity">
    <reaction evidence="8">
        <text>L-proline + a quinone = (S)-1-pyrroline-5-carboxylate + a quinol + H(+)</text>
        <dbReference type="Rhea" id="RHEA:23784"/>
        <dbReference type="ChEBI" id="CHEBI:15378"/>
        <dbReference type="ChEBI" id="CHEBI:17388"/>
        <dbReference type="ChEBI" id="CHEBI:24646"/>
        <dbReference type="ChEBI" id="CHEBI:60039"/>
        <dbReference type="ChEBI" id="CHEBI:132124"/>
        <dbReference type="EC" id="1.5.5.2"/>
    </reaction>
</comment>
<comment type="pathway">
    <text evidence="1">Amino-acid degradation; L-proline degradation into L-glutamate; L-glutamate from L-proline: step 1/2.</text>
</comment>
<reference evidence="12 13" key="1">
    <citation type="submission" date="2018-07" db="EMBL/GenBank/DDBJ databases">
        <title>Genomic Encyclopedia of Type Strains, Phase III (KMG-III): the genomes of soil and plant-associated and newly described type strains.</title>
        <authorList>
            <person name="Whitman W."/>
        </authorList>
    </citation>
    <scope>NUCLEOTIDE SEQUENCE [LARGE SCALE GENOMIC DNA]</scope>
    <source>
        <strain evidence="12 13">CECT 8236</strain>
    </source>
</reference>
<evidence type="ECO:0000256" key="8">
    <source>
        <dbReference type="ARBA" id="ARBA00048779"/>
    </source>
</evidence>
<dbReference type="Proteomes" id="UP000256869">
    <property type="component" value="Unassembled WGS sequence"/>
</dbReference>
<dbReference type="UniPathway" id="UPA00261">
    <property type="reaction ID" value="UER00373"/>
</dbReference>
<keyword evidence="3" id="KW-0285">Flavoprotein</keyword>
<feature type="binding site" evidence="10">
    <location>
        <position position="168"/>
    </location>
    <ligand>
        <name>FAD</name>
        <dbReference type="ChEBI" id="CHEBI:57692"/>
    </ligand>
</feature>
<name>A0A3D9I7K8_9BACL</name>
<evidence type="ECO:0000256" key="3">
    <source>
        <dbReference type="ARBA" id="ARBA00022630"/>
    </source>
</evidence>
<dbReference type="Gene3D" id="3.20.20.220">
    <property type="match status" value="1"/>
</dbReference>
<dbReference type="GO" id="GO:0004657">
    <property type="term" value="F:proline dehydrogenase activity"/>
    <property type="evidence" value="ECO:0007669"/>
    <property type="project" value="UniProtKB-EC"/>
</dbReference>
<evidence type="ECO:0000256" key="4">
    <source>
        <dbReference type="ARBA" id="ARBA00022741"/>
    </source>
</evidence>
<evidence type="ECO:0000256" key="6">
    <source>
        <dbReference type="ARBA" id="ARBA00023002"/>
    </source>
</evidence>
<comment type="caution">
    <text evidence="12">The sequence shown here is derived from an EMBL/GenBank/DDBJ whole genome shotgun (WGS) entry which is preliminary data.</text>
</comment>
<protein>
    <recommendedName>
        <fullName evidence="2">proline dehydrogenase</fullName>
        <ecNumber evidence="2">1.5.5.2</ecNumber>
    </recommendedName>
</protein>
<keyword evidence="5 10" id="KW-0274">FAD</keyword>
<evidence type="ECO:0000313" key="13">
    <source>
        <dbReference type="Proteomes" id="UP000256869"/>
    </source>
</evidence>
<feature type="binding site" evidence="10">
    <location>
        <position position="139"/>
    </location>
    <ligand>
        <name>FAD</name>
        <dbReference type="ChEBI" id="CHEBI:57692"/>
    </ligand>
</feature>
<dbReference type="InterPro" id="IPR002872">
    <property type="entry name" value="Proline_DH_dom"/>
</dbReference>
<dbReference type="SUPFAM" id="SSF51730">
    <property type="entry name" value="FAD-linked oxidoreductase"/>
    <property type="match status" value="1"/>
</dbReference>
<feature type="binding site" evidence="9">
    <location>
        <position position="294"/>
    </location>
    <ligand>
        <name>substrate</name>
    </ligand>
</feature>
<keyword evidence="6" id="KW-0560">Oxidoreductase</keyword>
<feature type="binding site" evidence="10">
    <location>
        <begin position="192"/>
        <end position="194"/>
    </location>
    <ligand>
        <name>FAD</name>
        <dbReference type="ChEBI" id="CHEBI:57692"/>
    </ligand>
</feature>
<evidence type="ECO:0000256" key="5">
    <source>
        <dbReference type="ARBA" id="ARBA00022827"/>
    </source>
</evidence>
<keyword evidence="7" id="KW-0642">Proline metabolism</keyword>
<dbReference type="AlphaFoldDB" id="A0A3D9I7K8"/>
<dbReference type="PANTHER" id="PTHR13914:SF0">
    <property type="entry name" value="PROLINE DEHYDROGENASE 1, MITOCHONDRIAL"/>
    <property type="match status" value="1"/>
</dbReference>
<evidence type="ECO:0000313" key="12">
    <source>
        <dbReference type="EMBL" id="RED57156.1"/>
    </source>
</evidence>
<keyword evidence="13" id="KW-1185">Reference proteome</keyword>
<evidence type="ECO:0000256" key="9">
    <source>
        <dbReference type="PIRSR" id="PIRSR000196-1"/>
    </source>
</evidence>
<dbReference type="EMBL" id="QRDY01000011">
    <property type="protein sequence ID" value="RED57156.1"/>
    <property type="molecule type" value="Genomic_DNA"/>
</dbReference>
<comment type="cofactor">
    <cofactor evidence="10">
        <name>FAD</name>
        <dbReference type="ChEBI" id="CHEBI:57692"/>
    </cofactor>
    <text evidence="10">Binds 1 FAD per subunit.</text>
</comment>
<accession>A0A3D9I7K8</accession>
<dbReference type="EC" id="1.5.5.2" evidence="2"/>
<dbReference type="OrthoDB" id="9773461at2"/>
<feature type="binding site" evidence="10">
    <location>
        <begin position="231"/>
        <end position="232"/>
    </location>
    <ligand>
        <name>FAD</name>
        <dbReference type="ChEBI" id="CHEBI:57692"/>
    </ligand>
</feature>
<dbReference type="GO" id="GO:0010133">
    <property type="term" value="P:L-proline catabolic process to L-glutamate"/>
    <property type="evidence" value="ECO:0007669"/>
    <property type="project" value="UniProtKB-UniPathway"/>
</dbReference>
<feature type="domain" description="Proline dehydrogenase" evidence="11">
    <location>
        <begin position="49"/>
        <end position="304"/>
    </location>
</feature>
<evidence type="ECO:0000256" key="2">
    <source>
        <dbReference type="ARBA" id="ARBA00012695"/>
    </source>
</evidence>
<proteinExistence type="predicted"/>
<keyword evidence="4 10" id="KW-0547">Nucleotide-binding</keyword>
<sequence>MIPLEFADKLFRSALLSLAGNRAAEAFALKYGLRLGAHKFVAGETLTEALEKIQRLNDKGIAATLDHLGEGVTRISEADSFREEYSRLLIGIRESKADCNVSLKPTQMGLAIDPGRAYDNIKQIVKEARSMRNFVRIDMEDSAYTDDTINIVRRLHAEGYLNVGTVIQAYLFRTEKDIRRLSLEKVNLRLVKGAYKEPKTLAFARMEDVNANFREIIAARLRSGIYTGVATHDEAIIDWVKSFVKEQTTPYSSFEFQMLYGIRTQLQETLAKEGYRVRCYVPYGRMWYPYFVRRLAERPANVLFILKNMIKH</sequence>
<dbReference type="InterPro" id="IPR008219">
    <property type="entry name" value="PRODH_bac_arc"/>
</dbReference>
<evidence type="ECO:0000256" key="7">
    <source>
        <dbReference type="ARBA" id="ARBA00023062"/>
    </source>
</evidence>
<dbReference type="RefSeq" id="WP_115994056.1">
    <property type="nucleotide sequence ID" value="NZ_QRDY01000011.1"/>
</dbReference>
<dbReference type="InterPro" id="IPR029041">
    <property type="entry name" value="FAD-linked_oxidoreductase-like"/>
</dbReference>
<feature type="binding site" evidence="9">
    <location>
        <position position="293"/>
    </location>
    <ligand>
        <name>substrate</name>
    </ligand>
</feature>